<evidence type="ECO:0000313" key="3">
    <source>
        <dbReference type="EMBL" id="KGE73560.1"/>
    </source>
</evidence>
<dbReference type="Pfam" id="PF13482">
    <property type="entry name" value="RNase_H_2"/>
    <property type="match status" value="1"/>
</dbReference>
<gene>
    <name evidence="3" type="ORF">DC28_02545</name>
</gene>
<keyword evidence="4" id="KW-1185">Reference proteome</keyword>
<dbReference type="RefSeq" id="WP_052078352.1">
    <property type="nucleotide sequence ID" value="NZ_JNUP01000023.1"/>
</dbReference>
<evidence type="ECO:0000313" key="4">
    <source>
        <dbReference type="Proteomes" id="UP000029692"/>
    </source>
</evidence>
<organism evidence="3 4">
    <name type="scientific">Spirochaeta lutea</name>
    <dbReference type="NCBI Taxonomy" id="1480694"/>
    <lineage>
        <taxon>Bacteria</taxon>
        <taxon>Pseudomonadati</taxon>
        <taxon>Spirochaetota</taxon>
        <taxon>Spirochaetia</taxon>
        <taxon>Spirochaetales</taxon>
        <taxon>Spirochaetaceae</taxon>
        <taxon>Spirochaeta</taxon>
    </lineage>
</organism>
<feature type="region of interest" description="Disordered" evidence="1">
    <location>
        <begin position="280"/>
        <end position="303"/>
    </location>
</feature>
<sequence length="528" mass="58722">MKANLYNRLKQIRDSQTQAKNDPHQVHSGGQGTVPPKPDPSTVVPTDSHPGTWINPTQGVWYYSVDILLEGDLTALARGISLLARRQITPQELFTLGWFDTETTGLSSGAGTFLFLFGLIQVIPRQGGAREIGGMNLRLHQVLVEDFPYEAGFLDMLLQLLQASRTLVSYNGKAYDLPLLNTRLILGGSVPVYPDHIDLLAAVRRLWSKTLPSCSLSTVEREVCGIHRLGDVPGSLIPEFYFEYQVTGGRPDLHPRMASILAHHRSDLVSMVKIAETLGSRIPIPPKPDASDPGESPGLPREDAWTEGLLGALEDLAMDPRGLEMVLAAGWRGAGSDSPEVPLLTRAYYIRKHPWAVLDYQDWVGVLRRLCQREDQEPGQPFRKQLSELVTGKKTRVDTVQGLKRSRALGIRDGFEPSGAQRPPSLHLRWIAEGLRMRGDGTAAFGFFLWDALVWGTWDSCTRVMVHLEHTGGGNDGRKLGICFARIMLRTEVGWTERQVVTMRTRIERLTKKRTDEQTPDNSPSSDC</sequence>
<dbReference type="EMBL" id="JNUP01000023">
    <property type="protein sequence ID" value="KGE73560.1"/>
    <property type="molecule type" value="Genomic_DNA"/>
</dbReference>
<dbReference type="OrthoDB" id="9790530at2"/>
<dbReference type="InterPro" id="IPR012337">
    <property type="entry name" value="RNaseH-like_sf"/>
</dbReference>
<protein>
    <recommendedName>
        <fullName evidence="2">YprB ribonuclease H-like domain-containing protein</fullName>
    </recommendedName>
</protein>
<proteinExistence type="predicted"/>
<dbReference type="STRING" id="1480694.DC28_02545"/>
<evidence type="ECO:0000259" key="2">
    <source>
        <dbReference type="Pfam" id="PF13482"/>
    </source>
</evidence>
<feature type="domain" description="YprB ribonuclease H-like" evidence="2">
    <location>
        <begin position="99"/>
        <end position="278"/>
    </location>
</feature>
<dbReference type="SUPFAM" id="SSF53098">
    <property type="entry name" value="Ribonuclease H-like"/>
    <property type="match status" value="1"/>
</dbReference>
<feature type="region of interest" description="Disordered" evidence="1">
    <location>
        <begin position="15"/>
        <end position="50"/>
    </location>
</feature>
<dbReference type="InterPro" id="IPR038720">
    <property type="entry name" value="YprB_RNase_H-like_dom"/>
</dbReference>
<name>A0A098R069_9SPIO</name>
<dbReference type="AlphaFoldDB" id="A0A098R069"/>
<dbReference type="Proteomes" id="UP000029692">
    <property type="component" value="Unassembled WGS sequence"/>
</dbReference>
<dbReference type="PANTHER" id="PTHR38462:SF1">
    <property type="entry name" value="YPRB RIBONUCLEASE H-LIKE DOMAIN-CONTAINING PROTEIN"/>
    <property type="match status" value="1"/>
</dbReference>
<evidence type="ECO:0000256" key="1">
    <source>
        <dbReference type="SAM" id="MobiDB-lite"/>
    </source>
</evidence>
<dbReference type="eggNOG" id="COG3359">
    <property type="taxonomic scope" value="Bacteria"/>
</dbReference>
<dbReference type="PANTHER" id="PTHR38462">
    <property type="entry name" value="EXONUCLEASE-LIKE PROTEIN"/>
    <property type="match status" value="1"/>
</dbReference>
<comment type="caution">
    <text evidence="3">The sequence shown here is derived from an EMBL/GenBank/DDBJ whole genome shotgun (WGS) entry which is preliminary data.</text>
</comment>
<accession>A0A098R069</accession>
<reference evidence="3 4" key="1">
    <citation type="submission" date="2014-05" db="EMBL/GenBank/DDBJ databases">
        <title>De novo Genome Sequence of Spirocheata sp.</title>
        <authorList>
            <person name="Shivani Y."/>
            <person name="Subhash Y."/>
            <person name="Tushar L."/>
            <person name="Sasikala C."/>
            <person name="Ramana C.V."/>
        </authorList>
    </citation>
    <scope>NUCLEOTIDE SEQUENCE [LARGE SCALE GENOMIC DNA]</scope>
    <source>
        <strain evidence="3 4">JC230</strain>
    </source>
</reference>